<feature type="coiled-coil region" evidence="1">
    <location>
        <begin position="75"/>
        <end position="179"/>
    </location>
</feature>
<accession>A0A6P7KY79</accession>
<feature type="region of interest" description="Disordered" evidence="2">
    <location>
        <begin position="271"/>
        <end position="297"/>
    </location>
</feature>
<evidence type="ECO:0000313" key="3">
    <source>
        <dbReference type="Proteomes" id="UP000515150"/>
    </source>
</evidence>
<proteinExistence type="predicted"/>
<dbReference type="GO" id="GO:0061630">
    <property type="term" value="F:ubiquitin protein ligase activity"/>
    <property type="evidence" value="ECO:0007669"/>
    <property type="project" value="TreeGrafter"/>
</dbReference>
<dbReference type="Proteomes" id="UP000515150">
    <property type="component" value="Chromosome 17"/>
</dbReference>
<name>A0A6P7KY79_BETSP</name>
<sequence length="919" mass="102706">MEESAGQQEKIEGAWEGRHDGGKDDWKNECSISSFLKHSCLRCWSTSRDADMAETDERVLAKAAEIRVRRPQHLALELENALTVENLELQEQQSDRKELEETLVKLDNHKDKLIQQIKTTRQLCYEESQQILSLQAEEVRKESQVEEFEGELARARWRLRKLREEVKHAKRRVEEAGERNTPLQDSIRQSYEEILQEENTLCSLSGGAVTPESQLEESTSPADTTEDDPLPLRPWGRSQSLPAYADLIMRTSGSSFCNNLAATTEADNCDTSSPKIFGSDTEDTPEEEISNTRVPQQENQCTLKPGVLSHLDFYQADPFSHCQRDHDLFNDELFPNCDLSDGFTSDPFKGSNPFSADVLFPEVNAGTDDADTSLSCAENKASTGTQCFESEFPEEGSDIEISYSTEDLEAMTMVDESLGFKPIQSSSEELGPQPIHGWRTHSTESDPNGYELDLGAISPPSDIEEQSLWSLAKLEEGVTSMVPDLKKQVLSQPDWTDTEQTLPPTVCSTQAEECVNNIKEESPDMNSVDFDNRPGPNQKLSFELSYNLTSEPSFDPYGFKLSPEHVSHTLLDPDEDVLNLGPTENDPFAFNTTCSHNVQGSDPYGFKLSPEEHMDEVLEYCEQNKQEPLDNFLFDNEQVQPPSYSKGALLEPHNNGNQEVLGYCIPNDDELLDLYYNGNREVLDSSSQANKDTTTTENQELLVFSHDCQEEVKPLSTTNSEELLEPCNCGNQEVLGPCSHGSWELLDFSCPENQETLDFESNQEVVDFSHSENKDMLQKESLELGGHDNQEVLDLLKNNVLPEGNNNRCFVEPQACVKPNRSSSDSSDSHVASEELNPSTTSSSNACASNLLEGDLTSVFGAGGYIGCPDVADDLEFLDRTQTHSVAELVKPVRPVRPPRPSLRAQEKNQSQAQDIDLK</sequence>
<dbReference type="GeneID" id="114844306"/>
<dbReference type="GO" id="GO:0031297">
    <property type="term" value="P:replication fork processing"/>
    <property type="evidence" value="ECO:0007669"/>
    <property type="project" value="TreeGrafter"/>
</dbReference>
<dbReference type="OrthoDB" id="8737069at2759"/>
<organism evidence="3 4">
    <name type="scientific">Betta splendens</name>
    <name type="common">Siamese fighting fish</name>
    <dbReference type="NCBI Taxonomy" id="158456"/>
    <lineage>
        <taxon>Eukaryota</taxon>
        <taxon>Metazoa</taxon>
        <taxon>Chordata</taxon>
        <taxon>Craniata</taxon>
        <taxon>Vertebrata</taxon>
        <taxon>Euteleostomi</taxon>
        <taxon>Actinopterygii</taxon>
        <taxon>Neopterygii</taxon>
        <taxon>Teleostei</taxon>
        <taxon>Neoteleostei</taxon>
        <taxon>Acanthomorphata</taxon>
        <taxon>Anabantaria</taxon>
        <taxon>Anabantiformes</taxon>
        <taxon>Anabantoidei</taxon>
        <taxon>Osphronemidae</taxon>
        <taxon>Betta</taxon>
    </lineage>
</organism>
<evidence type="ECO:0000256" key="2">
    <source>
        <dbReference type="SAM" id="MobiDB-lite"/>
    </source>
</evidence>
<dbReference type="GO" id="GO:0090734">
    <property type="term" value="C:site of DNA damage"/>
    <property type="evidence" value="ECO:0007669"/>
    <property type="project" value="TreeGrafter"/>
</dbReference>
<feature type="compositionally biased region" description="Polar residues" evidence="2">
    <location>
        <begin position="211"/>
        <end position="223"/>
    </location>
</feature>
<feature type="region of interest" description="Disordered" evidence="2">
    <location>
        <begin position="1"/>
        <end position="24"/>
    </location>
</feature>
<dbReference type="InParanoid" id="A0A6P7KY79"/>
<dbReference type="GO" id="GO:0016567">
    <property type="term" value="P:protein ubiquitination"/>
    <property type="evidence" value="ECO:0007669"/>
    <property type="project" value="TreeGrafter"/>
</dbReference>
<dbReference type="PANTHER" id="PTHR46569">
    <property type="entry name" value="E3 UBIQUITIN-PROTEIN LIGASE TRAIP"/>
    <property type="match status" value="1"/>
</dbReference>
<feature type="compositionally biased region" description="Acidic residues" evidence="2">
    <location>
        <begin position="280"/>
        <end position="289"/>
    </location>
</feature>
<evidence type="ECO:0000313" key="4">
    <source>
        <dbReference type="RefSeq" id="XP_028987402.1"/>
    </source>
</evidence>
<dbReference type="InterPro" id="IPR052639">
    <property type="entry name" value="TRAIP_ubiq-protein_ligase"/>
</dbReference>
<feature type="compositionally biased region" description="Polar residues" evidence="2">
    <location>
        <begin position="908"/>
        <end position="919"/>
    </location>
</feature>
<dbReference type="AlphaFoldDB" id="A0A6P7KY79"/>
<dbReference type="GO" id="GO:0005634">
    <property type="term" value="C:nucleus"/>
    <property type="evidence" value="ECO:0007669"/>
    <property type="project" value="TreeGrafter"/>
</dbReference>
<gene>
    <name evidence="4" type="primary">LOC114844306</name>
</gene>
<feature type="region of interest" description="Disordered" evidence="2">
    <location>
        <begin position="205"/>
        <end position="237"/>
    </location>
</feature>
<keyword evidence="3" id="KW-1185">Reference proteome</keyword>
<feature type="region of interest" description="Disordered" evidence="2">
    <location>
        <begin position="820"/>
        <end position="845"/>
    </location>
</feature>
<feature type="compositionally biased region" description="Basic and acidic residues" evidence="2">
    <location>
        <begin position="9"/>
        <end position="24"/>
    </location>
</feature>
<dbReference type="RefSeq" id="XP_028987402.1">
    <property type="nucleotide sequence ID" value="XM_029131569.3"/>
</dbReference>
<feature type="region of interest" description="Disordered" evidence="2">
    <location>
        <begin position="891"/>
        <end position="919"/>
    </location>
</feature>
<keyword evidence="1" id="KW-0175">Coiled coil</keyword>
<dbReference type="PANTHER" id="PTHR46569:SF1">
    <property type="entry name" value="E3 UBIQUITIN-PROTEIN LIGASE RFWD3-RELATED"/>
    <property type="match status" value="1"/>
</dbReference>
<reference evidence="4" key="1">
    <citation type="submission" date="2025-08" db="UniProtKB">
        <authorList>
            <consortium name="RefSeq"/>
        </authorList>
    </citation>
    <scope>IDENTIFICATION</scope>
</reference>
<evidence type="ECO:0000256" key="1">
    <source>
        <dbReference type="SAM" id="Coils"/>
    </source>
</evidence>
<dbReference type="KEGG" id="bspl:114844306"/>
<protein>
    <submittedName>
        <fullName evidence="4">Uncharacterized protein LOC114844306 isoform X1</fullName>
    </submittedName>
</protein>